<dbReference type="GO" id="GO:0009307">
    <property type="term" value="P:DNA restriction-modification system"/>
    <property type="evidence" value="ECO:0007669"/>
    <property type="project" value="UniProtKB-KW"/>
</dbReference>
<sequence length="768" mass="83987">MAKLARKKTMGDDVNHEAAQRKLRALIDTARVSGRIVNPVEIASHAREAGLDLPESLTVVRKYAGHNFGSADSALEEALAFFVCSLASSEKASRVLEYTADDRLRVAELTATDGSEISVFSRDAQFADVLNVLLADTSASVSVGIPVPAAKAQFDTIICAPPIGLRSNGGDGFGSEVVSALAPTLSDDGLLCWITARGVLASREARSTFPALAKNGLHVAAVIDLAPGALAAGTNIEGTLIVFSRLEQERKLVGALRGPEDVGPIVAALKTGPVRKPGAVWAWLSTDDQRSFMDLEHERLIRKLTPRGRHELRTIRSMLADERVERADRPLPDDFQGTALLFIPEYAGSRVTADLEEQTVKPRSVYRLIINAKQANPRFLAQLLNSPYGRHLRSGVASGATIQRVSIDALLSLELAVPDLATQERIARVGSDIGLLQAAFRDMQATLEQDWAGLTDVAERVDALKAVLDIERRIADWWRELPYPLATIYRRYQVSTVSKERLETLLHFFEMFAVYLAAIGASHVKALRQDWPDVLAKWLHPAGSAGIERADFGFWIGLAGASLKDTARITSDKELRAIAIETGGPELVQVASTLGGLGKATEPLDVARRFRNSWKGHGGHLKASDAERLDRELQQQVRDLYEATASLLRAVQLVRPGMAEVTDTGLRYKVDLLAGSDPTFEVRQVEVDRQVKTGALAFWGQNSRTMCRALPFFRLGAPQQPQETSFYVFNRVENGGFRWICYQEAREQEFVAQDEELSGIIALGKGTG</sequence>
<evidence type="ECO:0000313" key="3">
    <source>
        <dbReference type="EMBL" id="TNY31057.1"/>
    </source>
</evidence>
<gene>
    <name evidence="3" type="ORF">FHY64_18390</name>
</gene>
<dbReference type="GO" id="GO:0003677">
    <property type="term" value="F:DNA binding"/>
    <property type="evidence" value="ECO:0007669"/>
    <property type="project" value="UniProtKB-KW"/>
</dbReference>
<evidence type="ECO:0000256" key="2">
    <source>
        <dbReference type="ARBA" id="ARBA00023125"/>
    </source>
</evidence>
<dbReference type="Gene3D" id="3.90.220.20">
    <property type="entry name" value="DNA methylase specificity domains"/>
    <property type="match status" value="1"/>
</dbReference>
<reference evidence="3 4" key="1">
    <citation type="submission" date="2019-06" db="EMBL/GenBank/DDBJ databases">
        <title>Genome of new Rhodobacteraceae sp. SM1903.</title>
        <authorList>
            <person name="Ren X."/>
        </authorList>
    </citation>
    <scope>NUCLEOTIDE SEQUENCE [LARGE SCALE GENOMIC DNA]</scope>
    <source>
        <strain evidence="3 4">SM1903</strain>
    </source>
</reference>
<dbReference type="Proteomes" id="UP000314011">
    <property type="component" value="Unassembled WGS sequence"/>
</dbReference>
<keyword evidence="2" id="KW-0238">DNA-binding</keyword>
<dbReference type="EMBL" id="VFFF01000003">
    <property type="protein sequence ID" value="TNY31057.1"/>
    <property type="molecule type" value="Genomic_DNA"/>
</dbReference>
<evidence type="ECO:0000313" key="4">
    <source>
        <dbReference type="Proteomes" id="UP000314011"/>
    </source>
</evidence>
<dbReference type="AlphaFoldDB" id="A0A5C5GBT5"/>
<dbReference type="InterPro" id="IPR044946">
    <property type="entry name" value="Restrct_endonuc_typeI_TRD_sf"/>
</dbReference>
<accession>A0A5C5GBT5</accession>
<comment type="caution">
    <text evidence="3">The sequence shown here is derived from an EMBL/GenBank/DDBJ whole genome shotgun (WGS) entry which is preliminary data.</text>
</comment>
<keyword evidence="4" id="KW-1185">Reference proteome</keyword>
<dbReference type="SUPFAM" id="SSF116734">
    <property type="entry name" value="DNA methylase specificity domain"/>
    <property type="match status" value="1"/>
</dbReference>
<name>A0A5C5GBT5_9RHOB</name>
<evidence type="ECO:0000256" key="1">
    <source>
        <dbReference type="ARBA" id="ARBA00022747"/>
    </source>
</evidence>
<keyword evidence="1" id="KW-0680">Restriction system</keyword>
<organism evidence="3 4">
    <name type="scientific">Pelagovum pacificum</name>
    <dbReference type="NCBI Taxonomy" id="2588711"/>
    <lineage>
        <taxon>Bacteria</taxon>
        <taxon>Pseudomonadati</taxon>
        <taxon>Pseudomonadota</taxon>
        <taxon>Alphaproteobacteria</taxon>
        <taxon>Rhodobacterales</taxon>
        <taxon>Paracoccaceae</taxon>
        <taxon>Pelagovum</taxon>
    </lineage>
</organism>
<protein>
    <submittedName>
        <fullName evidence="3">Uncharacterized protein</fullName>
    </submittedName>
</protein>
<proteinExistence type="predicted"/>
<dbReference type="RefSeq" id="WP_232790396.1">
    <property type="nucleotide sequence ID" value="NZ_CP065915.1"/>
</dbReference>